<evidence type="ECO:0000256" key="4">
    <source>
        <dbReference type="ARBA" id="ARBA00022989"/>
    </source>
</evidence>
<evidence type="ECO:0000256" key="2">
    <source>
        <dbReference type="ARBA" id="ARBA00022448"/>
    </source>
</evidence>
<comment type="similarity">
    <text evidence="6">Belongs to the dicarboxylate/amino acid:cation symporter (DAACS) (TC 2.A.23) family.</text>
</comment>
<evidence type="ECO:0000256" key="3">
    <source>
        <dbReference type="ARBA" id="ARBA00022692"/>
    </source>
</evidence>
<accession>A0ABR2Z2U5</accession>
<feature type="transmembrane region" description="Helical" evidence="6">
    <location>
        <begin position="513"/>
        <end position="534"/>
    </location>
</feature>
<feature type="compositionally biased region" description="Low complexity" evidence="7">
    <location>
        <begin position="207"/>
        <end position="217"/>
    </location>
</feature>
<feature type="transmembrane region" description="Helical" evidence="6">
    <location>
        <begin position="323"/>
        <end position="344"/>
    </location>
</feature>
<dbReference type="PANTHER" id="PTHR11958">
    <property type="entry name" value="SODIUM/DICARBOXYLATE SYMPORTER-RELATED"/>
    <property type="match status" value="1"/>
</dbReference>
<dbReference type="Pfam" id="PF00375">
    <property type="entry name" value="SDF"/>
    <property type="match status" value="1"/>
</dbReference>
<feature type="transmembrane region" description="Helical" evidence="6">
    <location>
        <begin position="288"/>
        <end position="311"/>
    </location>
</feature>
<feature type="region of interest" description="Disordered" evidence="7">
    <location>
        <begin position="78"/>
        <end position="114"/>
    </location>
</feature>
<keyword evidence="6" id="KW-0769">Symport</keyword>
<dbReference type="InterPro" id="IPR001991">
    <property type="entry name" value="Na-dicarboxylate_symporter"/>
</dbReference>
<comment type="subcellular location">
    <subcellularLocation>
        <location evidence="1 6">Membrane</location>
        <topology evidence="1 6">Multi-pass membrane protein</topology>
    </subcellularLocation>
</comment>
<feature type="region of interest" description="Disordered" evidence="7">
    <location>
        <begin position="146"/>
        <end position="169"/>
    </location>
</feature>
<comment type="caution">
    <text evidence="8">The sequence shown here is derived from an EMBL/GenBank/DDBJ whole genome shotgun (WGS) entry which is preliminary data.</text>
</comment>
<keyword evidence="9" id="KW-1185">Reference proteome</keyword>
<keyword evidence="5 6" id="KW-0472">Membrane</keyword>
<dbReference type="PRINTS" id="PR00173">
    <property type="entry name" value="EDTRNSPORT"/>
</dbReference>
<feature type="transmembrane region" description="Helical" evidence="6">
    <location>
        <begin position="482"/>
        <end position="501"/>
    </location>
</feature>
<dbReference type="InterPro" id="IPR036458">
    <property type="entry name" value="Na:dicarbo_symporter_sf"/>
</dbReference>
<evidence type="ECO:0000313" key="8">
    <source>
        <dbReference type="EMBL" id="KAK9918239.1"/>
    </source>
</evidence>
<evidence type="ECO:0000256" key="1">
    <source>
        <dbReference type="ARBA" id="ARBA00004141"/>
    </source>
</evidence>
<sequence>MCVLWAAASTGSIRGAVRALFRAQACASANPAADMEQTNAQPSGSGRTDSHSRGAFQEVPLSDSPRAVSYTAISRNSAHNIPLPTAGPSPSRSTSLARPPPIQRPRKPPPAPILLATHDVAPLPAEIALQSDTSTSDGISTFHVGQRREAPPPTLMSQHHVRSSSGGSAHEVLHGSFDHVAASSSAMDASEKTGLLRSQESGEPEHSSSAPVVAVGPSGRGGTVKGSDTVVHVGESGRRCCGMSDPLLAATLIGVVVGIGGGLLLRLAEPTAEQIDLLGFAGELMLRLLKMLVLPLVAGSMIAGVCALRGSTSSMARVARYTLLYYAASTAVAVALGIILVNLIDPGRSGSLSSDAVTSCRGSDLKAAAQSVAPRESSPLQALLVVARSAVPDNVVAAAVNMNILGIITFSLFFGLCLSQLGEQADGLISLVNAFNAVISRMVSAVLWTSPLGIASLIAAAICRACSLLGTLGALAAWLATVLSGLALFGALILPGAFWALSRKRPTAVVAGFSRALVLAFGTSSSSAALPVAMDCAKEMGCEESIVRFVMPLGTTVNMNGTALYEATTVIFLAQAHGVALGLGGTIVVAVTATLAAIGAAAIPSAGLVTMLMVLQAVSLDRFAADLAVILALDWLLDRCRTAVNLLGDAFGVVLIDHLTRHQNAPGDGHSQPYSQLELT</sequence>
<evidence type="ECO:0000256" key="6">
    <source>
        <dbReference type="RuleBase" id="RU361216"/>
    </source>
</evidence>
<dbReference type="EMBL" id="JALJOT010000001">
    <property type="protein sequence ID" value="KAK9918239.1"/>
    <property type="molecule type" value="Genomic_DNA"/>
</dbReference>
<evidence type="ECO:0000256" key="5">
    <source>
        <dbReference type="ARBA" id="ARBA00023136"/>
    </source>
</evidence>
<proteinExistence type="inferred from homology"/>
<protein>
    <recommendedName>
        <fullName evidence="6">Amino acid transporter</fullName>
    </recommendedName>
</protein>
<dbReference type="InterPro" id="IPR050746">
    <property type="entry name" value="DAACS"/>
</dbReference>
<evidence type="ECO:0000313" key="9">
    <source>
        <dbReference type="Proteomes" id="UP001491310"/>
    </source>
</evidence>
<gene>
    <name evidence="8" type="ORF">WJX75_002487</name>
</gene>
<keyword evidence="3 6" id="KW-0812">Transmembrane</keyword>
<feature type="transmembrane region" description="Helical" evidence="6">
    <location>
        <begin position="247"/>
        <end position="268"/>
    </location>
</feature>
<feature type="transmembrane region" description="Helical" evidence="6">
    <location>
        <begin position="585"/>
        <end position="615"/>
    </location>
</feature>
<feature type="compositionally biased region" description="Polar residues" evidence="7">
    <location>
        <begin position="36"/>
        <end position="47"/>
    </location>
</feature>
<name>A0ABR2Z2U5_9CHLO</name>
<organism evidence="8 9">
    <name type="scientific">Coccomyxa subellipsoidea</name>
    <dbReference type="NCBI Taxonomy" id="248742"/>
    <lineage>
        <taxon>Eukaryota</taxon>
        <taxon>Viridiplantae</taxon>
        <taxon>Chlorophyta</taxon>
        <taxon>core chlorophytes</taxon>
        <taxon>Trebouxiophyceae</taxon>
        <taxon>Trebouxiophyceae incertae sedis</taxon>
        <taxon>Coccomyxaceae</taxon>
        <taxon>Coccomyxa</taxon>
    </lineage>
</organism>
<evidence type="ECO:0000256" key="7">
    <source>
        <dbReference type="SAM" id="MobiDB-lite"/>
    </source>
</evidence>
<dbReference type="SUPFAM" id="SSF118215">
    <property type="entry name" value="Proton glutamate symport protein"/>
    <property type="match status" value="1"/>
</dbReference>
<feature type="transmembrane region" description="Helical" evidence="6">
    <location>
        <begin position="395"/>
        <end position="416"/>
    </location>
</feature>
<feature type="region of interest" description="Disordered" evidence="7">
    <location>
        <begin position="183"/>
        <end position="226"/>
    </location>
</feature>
<keyword evidence="4 6" id="KW-1133">Transmembrane helix</keyword>
<reference evidence="8 9" key="1">
    <citation type="journal article" date="2024" name="Nat. Commun.">
        <title>Phylogenomics reveals the evolutionary origins of lichenization in chlorophyte algae.</title>
        <authorList>
            <person name="Puginier C."/>
            <person name="Libourel C."/>
            <person name="Otte J."/>
            <person name="Skaloud P."/>
            <person name="Haon M."/>
            <person name="Grisel S."/>
            <person name="Petersen M."/>
            <person name="Berrin J.G."/>
            <person name="Delaux P.M."/>
            <person name="Dal Grande F."/>
            <person name="Keller J."/>
        </authorList>
    </citation>
    <scope>NUCLEOTIDE SEQUENCE [LARGE SCALE GENOMIC DNA]</scope>
    <source>
        <strain evidence="8 9">SAG 216-7</strain>
    </source>
</reference>
<dbReference type="Proteomes" id="UP001491310">
    <property type="component" value="Unassembled WGS sequence"/>
</dbReference>
<dbReference type="Gene3D" id="1.10.3860.10">
    <property type="entry name" value="Sodium:dicarboxylate symporter"/>
    <property type="match status" value="1"/>
</dbReference>
<dbReference type="PANTHER" id="PTHR11958:SF63">
    <property type="entry name" value="AMINO ACID TRANSPORTER"/>
    <property type="match status" value="1"/>
</dbReference>
<feature type="compositionally biased region" description="Pro residues" evidence="7">
    <location>
        <begin position="98"/>
        <end position="112"/>
    </location>
</feature>
<keyword evidence="2 6" id="KW-0813">Transport</keyword>
<feature type="region of interest" description="Disordered" evidence="7">
    <location>
        <begin position="30"/>
        <end position="63"/>
    </location>
</feature>